<feature type="region of interest" description="Disordered" evidence="2">
    <location>
        <begin position="488"/>
        <end position="630"/>
    </location>
</feature>
<reference evidence="4" key="1">
    <citation type="submission" date="2020-05" db="EMBL/GenBank/DDBJ databases">
        <title>Mycena genomes resolve the evolution of fungal bioluminescence.</title>
        <authorList>
            <person name="Tsai I.J."/>
        </authorList>
    </citation>
    <scope>NUCLEOTIDE SEQUENCE</scope>
    <source>
        <strain evidence="4">110903Hualien_Pintung</strain>
    </source>
</reference>
<dbReference type="PIRSF" id="PIRSF017023">
    <property type="entry name" value="KNR4"/>
    <property type="match status" value="1"/>
</dbReference>
<dbReference type="GO" id="GO:0043332">
    <property type="term" value="C:mating projection tip"/>
    <property type="evidence" value="ECO:0007669"/>
    <property type="project" value="TreeGrafter"/>
</dbReference>
<dbReference type="OrthoDB" id="2305498at2759"/>
<dbReference type="InterPro" id="IPR037883">
    <property type="entry name" value="Knr4/Smi1-like_sf"/>
</dbReference>
<evidence type="ECO:0000256" key="1">
    <source>
        <dbReference type="ARBA" id="ARBA00005303"/>
    </source>
</evidence>
<sequence length="653" mass="68842">MSWFKNLFSSGGTATTRRGQAIHNTHDAFSLRASPPPHPDAFNPDDLEAGAGSSYTYPPPTATSPAYGYVPTTSAAAATLLPTHHGDALHTPSYPPLDVTWNRLRNWLGREYPELGDTLNYGILPQDLALVEEQFGFELPRVVRESYLACDGQEAESSAGCAEGLFFGMTLLPLDDVLDEWRFWREVDEDPATGANPRLKEGMRAVPTGWVRKDYSQRGWIPLIADKAGNYVGVDLNPGDGGAAGQVIVFGRDFDTKVVLWGGDGPAGWAKWLSFFVDDLESGEGYDIGVGDNSDEAEDDIGYESYFYDGSGRGHGDGGGDNGAGSGMRLAGEYRGWNVFEAWADKSLQKWFEMGLVTESLEAEEKIEASCSPEKPPVADLGVVVAPEGEAQQIVTDETSPRPVPAAAAAKPAKTSEHVTTKPPAPQPVDLPTENDIEPESPSDSPRSSFHDDLESGRAIGMREVNHELSSSALPSIPQAAAAPVVPPIAAAEPPPDLLADSAPPLSTPIVPSLAQQSAAVTADLVSLSPADTPKEEKDEPEQVEDAVDPDVTIRLVGGGGIAGVSTTEEAAEAEAIEDDEATTDAESVAESVGSQASAPAAAADASTDAEPKKHKHKKTKSGLKGLKNLVRKKDSVASVKDAAAEPAATAAA</sequence>
<dbReference type="InterPro" id="IPR018958">
    <property type="entry name" value="Knr4/Smi1-like_dom"/>
</dbReference>
<dbReference type="InterPro" id="IPR009203">
    <property type="entry name" value="Knr4/Smi1"/>
</dbReference>
<proteinExistence type="inferred from homology"/>
<feature type="domain" description="Knr4/Smi1-like" evidence="3">
    <location>
        <begin position="122"/>
        <end position="346"/>
    </location>
</feature>
<dbReference type="Pfam" id="PF09346">
    <property type="entry name" value="SMI1_KNR4"/>
    <property type="match status" value="1"/>
</dbReference>
<dbReference type="Proteomes" id="UP000613580">
    <property type="component" value="Unassembled WGS sequence"/>
</dbReference>
<feature type="compositionally biased region" description="Low complexity" evidence="2">
    <location>
        <begin position="585"/>
        <end position="609"/>
    </location>
</feature>
<comment type="similarity">
    <text evidence="1">Belongs to the KNR4/SMI1 family.</text>
</comment>
<dbReference type="PANTHER" id="PTHR47432">
    <property type="entry name" value="CELL WALL ASSEMBLY REGULATOR SMI1"/>
    <property type="match status" value="1"/>
</dbReference>
<dbReference type="PANTHER" id="PTHR47432:SF1">
    <property type="entry name" value="CELL WALL ASSEMBLY REGULATOR SMI1"/>
    <property type="match status" value="1"/>
</dbReference>
<organism evidence="4 5">
    <name type="scientific">Mycena chlorophos</name>
    <name type="common">Agaric fungus</name>
    <name type="synonym">Agaricus chlorophos</name>
    <dbReference type="NCBI Taxonomy" id="658473"/>
    <lineage>
        <taxon>Eukaryota</taxon>
        <taxon>Fungi</taxon>
        <taxon>Dikarya</taxon>
        <taxon>Basidiomycota</taxon>
        <taxon>Agaricomycotina</taxon>
        <taxon>Agaricomycetes</taxon>
        <taxon>Agaricomycetidae</taxon>
        <taxon>Agaricales</taxon>
        <taxon>Marasmiineae</taxon>
        <taxon>Mycenaceae</taxon>
        <taxon>Mycena</taxon>
    </lineage>
</organism>
<dbReference type="EMBL" id="JACAZE010000001">
    <property type="protein sequence ID" value="KAF7322610.1"/>
    <property type="molecule type" value="Genomic_DNA"/>
</dbReference>
<feature type="compositionally biased region" description="Acidic residues" evidence="2">
    <location>
        <begin position="570"/>
        <end position="584"/>
    </location>
</feature>
<dbReference type="SMART" id="SM00860">
    <property type="entry name" value="SMI1_KNR4"/>
    <property type="match status" value="1"/>
</dbReference>
<dbReference type="SUPFAM" id="SSF160631">
    <property type="entry name" value="SMI1/KNR4-like"/>
    <property type="match status" value="1"/>
</dbReference>
<feature type="region of interest" description="Disordered" evidence="2">
    <location>
        <begin position="29"/>
        <end position="58"/>
    </location>
</feature>
<feature type="compositionally biased region" description="Basic residues" evidence="2">
    <location>
        <begin position="613"/>
        <end position="622"/>
    </location>
</feature>
<name>A0A8H6TP33_MYCCL</name>
<keyword evidence="5" id="KW-1185">Reference proteome</keyword>
<dbReference type="GO" id="GO:0070880">
    <property type="term" value="P:fungal-type cell wall beta-glucan biosynthetic process"/>
    <property type="evidence" value="ECO:0007669"/>
    <property type="project" value="TreeGrafter"/>
</dbReference>
<evidence type="ECO:0000256" key="2">
    <source>
        <dbReference type="SAM" id="MobiDB-lite"/>
    </source>
</evidence>
<evidence type="ECO:0000313" key="4">
    <source>
        <dbReference type="EMBL" id="KAF7322610.1"/>
    </source>
</evidence>
<evidence type="ECO:0000259" key="3">
    <source>
        <dbReference type="SMART" id="SM00860"/>
    </source>
</evidence>
<feature type="region of interest" description="Disordered" evidence="2">
    <location>
        <begin position="393"/>
        <end position="453"/>
    </location>
</feature>
<dbReference type="AlphaFoldDB" id="A0A8H6TP33"/>
<feature type="compositionally biased region" description="Low complexity" evidence="2">
    <location>
        <begin position="488"/>
        <end position="505"/>
    </location>
</feature>
<accession>A0A8H6TP33</accession>
<dbReference type="InterPro" id="IPR051873">
    <property type="entry name" value="KNR4/SMI1_regulator"/>
</dbReference>
<feature type="compositionally biased region" description="Acidic residues" evidence="2">
    <location>
        <begin position="539"/>
        <end position="549"/>
    </location>
</feature>
<protein>
    <submittedName>
        <fullName evidence="4">SMI1-KNR4 domain-containing protein</fullName>
    </submittedName>
</protein>
<comment type="caution">
    <text evidence="4">The sequence shown here is derived from an EMBL/GenBank/DDBJ whole genome shotgun (WGS) entry which is preliminary data.</text>
</comment>
<gene>
    <name evidence="4" type="ORF">HMN09_00039500</name>
</gene>
<evidence type="ECO:0000313" key="5">
    <source>
        <dbReference type="Proteomes" id="UP000613580"/>
    </source>
</evidence>